<dbReference type="PANTHER" id="PTHR44846:SF1">
    <property type="entry name" value="MANNOSYL-D-GLYCERATE TRANSPORT_METABOLISM SYSTEM REPRESSOR MNGR-RELATED"/>
    <property type="match status" value="1"/>
</dbReference>
<gene>
    <name evidence="5" type="ORF">SAMN06272737_11590</name>
</gene>
<accession>A0A238XRU2</accession>
<dbReference type="GO" id="GO:0045892">
    <property type="term" value="P:negative regulation of DNA-templated transcription"/>
    <property type="evidence" value="ECO:0007669"/>
    <property type="project" value="TreeGrafter"/>
</dbReference>
<dbReference type="GO" id="GO:0003677">
    <property type="term" value="F:DNA binding"/>
    <property type="evidence" value="ECO:0007669"/>
    <property type="project" value="UniProtKB-KW"/>
</dbReference>
<evidence type="ECO:0000256" key="3">
    <source>
        <dbReference type="ARBA" id="ARBA00023163"/>
    </source>
</evidence>
<dbReference type="SUPFAM" id="SSF46785">
    <property type="entry name" value="Winged helix' DNA-binding domain"/>
    <property type="match status" value="1"/>
</dbReference>
<feature type="domain" description="HTH gntR-type" evidence="4">
    <location>
        <begin position="20"/>
        <end position="86"/>
    </location>
</feature>
<dbReference type="PANTHER" id="PTHR44846">
    <property type="entry name" value="MANNOSYL-D-GLYCERATE TRANSPORT/METABOLISM SYSTEM REPRESSOR MNGR-RELATED"/>
    <property type="match status" value="1"/>
</dbReference>
<evidence type="ECO:0000313" key="5">
    <source>
        <dbReference type="EMBL" id="SNR61756.1"/>
    </source>
</evidence>
<evidence type="ECO:0000256" key="2">
    <source>
        <dbReference type="ARBA" id="ARBA00023125"/>
    </source>
</evidence>
<dbReference type="Proteomes" id="UP000198403">
    <property type="component" value="Unassembled WGS sequence"/>
</dbReference>
<reference evidence="5 6" key="1">
    <citation type="submission" date="2017-06" db="EMBL/GenBank/DDBJ databases">
        <authorList>
            <person name="Kim H.J."/>
            <person name="Triplett B.A."/>
        </authorList>
    </citation>
    <scope>NUCLEOTIDE SEQUENCE [LARGE SCALE GENOMIC DNA]</scope>
    <source>
        <strain evidence="5 6">DSM 44272</strain>
    </source>
</reference>
<dbReference type="InterPro" id="IPR036388">
    <property type="entry name" value="WH-like_DNA-bd_sf"/>
</dbReference>
<evidence type="ECO:0000259" key="4">
    <source>
        <dbReference type="PROSITE" id="PS50949"/>
    </source>
</evidence>
<evidence type="ECO:0000256" key="1">
    <source>
        <dbReference type="ARBA" id="ARBA00023015"/>
    </source>
</evidence>
<name>A0A238XRU2_9ACTN</name>
<dbReference type="InterPro" id="IPR028978">
    <property type="entry name" value="Chorismate_lyase_/UTRA_dom_sf"/>
</dbReference>
<dbReference type="EMBL" id="FZNO01000015">
    <property type="protein sequence ID" value="SNR61756.1"/>
    <property type="molecule type" value="Genomic_DNA"/>
</dbReference>
<dbReference type="Pfam" id="PF00392">
    <property type="entry name" value="GntR"/>
    <property type="match status" value="1"/>
</dbReference>
<keyword evidence="1" id="KW-0805">Transcription regulation</keyword>
<dbReference type="Gene3D" id="1.10.10.10">
    <property type="entry name" value="Winged helix-like DNA-binding domain superfamily/Winged helix DNA-binding domain"/>
    <property type="match status" value="1"/>
</dbReference>
<dbReference type="Gene3D" id="3.40.1410.10">
    <property type="entry name" value="Chorismate lyase-like"/>
    <property type="match status" value="1"/>
</dbReference>
<dbReference type="PROSITE" id="PS50949">
    <property type="entry name" value="HTH_GNTR"/>
    <property type="match status" value="1"/>
</dbReference>
<dbReference type="AlphaFoldDB" id="A0A238XRU2"/>
<dbReference type="InterPro" id="IPR036390">
    <property type="entry name" value="WH_DNA-bd_sf"/>
</dbReference>
<dbReference type="SMART" id="SM00345">
    <property type="entry name" value="HTH_GNTR"/>
    <property type="match status" value="1"/>
</dbReference>
<dbReference type="PRINTS" id="PR00035">
    <property type="entry name" value="HTHGNTR"/>
</dbReference>
<evidence type="ECO:0000313" key="6">
    <source>
        <dbReference type="Proteomes" id="UP000198403"/>
    </source>
</evidence>
<keyword evidence="2" id="KW-0238">DNA-binding</keyword>
<dbReference type="SMART" id="SM00866">
    <property type="entry name" value="UTRA"/>
    <property type="match status" value="1"/>
</dbReference>
<protein>
    <submittedName>
        <fullName evidence="5">GntR family transcriptional regulator</fullName>
    </submittedName>
</protein>
<dbReference type="InterPro" id="IPR011663">
    <property type="entry name" value="UTRA"/>
</dbReference>
<keyword evidence="6" id="KW-1185">Reference proteome</keyword>
<sequence>MTTRRLEVPYLYGVVSPVTGPKYLSVREHLRRRVASLPEMTLLPPEPVLCAEYGVSRITLRRAVDGLVADGHLVREQGRGTYVTRPAIRHEYRESFVHRIAGFSSVMSEQGAQVGTKVLTQRVVPVPASVAVELSLDGTADVVELERLRSVDGEPNHVAHSFLPATLYPRAADEDFSQGSLYEFLRREYGADLAHARIVVDVGTAGPGEADLLRVVAGSPLLVVRTTVRDSSGHPLVHSYSRLRPDVSQVEFEVSVSGR</sequence>
<dbReference type="OrthoDB" id="7363114at2"/>
<dbReference type="SUPFAM" id="SSF64288">
    <property type="entry name" value="Chorismate lyase-like"/>
    <property type="match status" value="1"/>
</dbReference>
<keyword evidence="3" id="KW-0804">Transcription</keyword>
<dbReference type="CDD" id="cd07377">
    <property type="entry name" value="WHTH_GntR"/>
    <property type="match status" value="1"/>
</dbReference>
<dbReference type="GO" id="GO:0003700">
    <property type="term" value="F:DNA-binding transcription factor activity"/>
    <property type="evidence" value="ECO:0007669"/>
    <property type="project" value="InterPro"/>
</dbReference>
<dbReference type="Pfam" id="PF07702">
    <property type="entry name" value="UTRA"/>
    <property type="match status" value="1"/>
</dbReference>
<dbReference type="InterPro" id="IPR050679">
    <property type="entry name" value="Bact_HTH_transcr_reg"/>
</dbReference>
<organism evidence="5 6">
    <name type="scientific">Blastococcus mobilis</name>
    <dbReference type="NCBI Taxonomy" id="1938746"/>
    <lineage>
        <taxon>Bacteria</taxon>
        <taxon>Bacillati</taxon>
        <taxon>Actinomycetota</taxon>
        <taxon>Actinomycetes</taxon>
        <taxon>Geodermatophilales</taxon>
        <taxon>Geodermatophilaceae</taxon>
        <taxon>Blastococcus</taxon>
    </lineage>
</organism>
<proteinExistence type="predicted"/>
<dbReference type="InterPro" id="IPR000524">
    <property type="entry name" value="Tscrpt_reg_HTH_GntR"/>
</dbReference>